<dbReference type="Gene3D" id="3.30.70.2450">
    <property type="match status" value="1"/>
</dbReference>
<dbReference type="PANTHER" id="PTHR43004">
    <property type="entry name" value="TRK SYSTEM POTASSIUM UPTAKE PROTEIN"/>
    <property type="match status" value="1"/>
</dbReference>
<feature type="domain" description="FAD-binding" evidence="5">
    <location>
        <begin position="316"/>
        <end position="359"/>
    </location>
</feature>
<dbReference type="InParanoid" id="K5W8X4"/>
<keyword evidence="3" id="KW-0274">FAD</keyword>
<keyword evidence="7" id="KW-1185">Reference proteome</keyword>
<dbReference type="KEGG" id="pco:PHACADRAFT_256029"/>
<evidence type="ECO:0000313" key="6">
    <source>
        <dbReference type="EMBL" id="EKM55414.1"/>
    </source>
</evidence>
<dbReference type="Proteomes" id="UP000008370">
    <property type="component" value="Unassembled WGS sequence"/>
</dbReference>
<comment type="cofactor">
    <cofactor evidence="1">
        <name>FAD</name>
        <dbReference type="ChEBI" id="CHEBI:57692"/>
    </cofactor>
</comment>
<proteinExistence type="predicted"/>
<dbReference type="HOGENOM" id="CLU_009665_20_0_1"/>
<evidence type="ECO:0000256" key="2">
    <source>
        <dbReference type="ARBA" id="ARBA00022630"/>
    </source>
</evidence>
<name>K5W8X4_PHACS</name>
<evidence type="ECO:0000313" key="7">
    <source>
        <dbReference type="Proteomes" id="UP000008370"/>
    </source>
</evidence>
<evidence type="ECO:0000256" key="1">
    <source>
        <dbReference type="ARBA" id="ARBA00001974"/>
    </source>
</evidence>
<dbReference type="AlphaFoldDB" id="K5W8X4"/>
<dbReference type="PANTHER" id="PTHR43004:SF19">
    <property type="entry name" value="BINDING MONOOXYGENASE, PUTATIVE (JCVI)-RELATED"/>
    <property type="match status" value="1"/>
</dbReference>
<dbReference type="OrthoDB" id="2690153at2759"/>
<accession>K5W8X4</accession>
<dbReference type="RefSeq" id="XP_007395739.1">
    <property type="nucleotide sequence ID" value="XM_007395677.1"/>
</dbReference>
<dbReference type="InterPro" id="IPR050641">
    <property type="entry name" value="RIFMO-like"/>
</dbReference>
<dbReference type="PRINTS" id="PR00420">
    <property type="entry name" value="RNGMNOXGNASE"/>
</dbReference>
<dbReference type="GO" id="GO:0016709">
    <property type="term" value="F:oxidoreductase activity, acting on paired donors, with incorporation or reduction of molecular oxygen, NAD(P)H as one donor, and incorporation of one atom of oxygen"/>
    <property type="evidence" value="ECO:0007669"/>
    <property type="project" value="UniProtKB-ARBA"/>
</dbReference>
<evidence type="ECO:0000256" key="4">
    <source>
        <dbReference type="ARBA" id="ARBA00023002"/>
    </source>
</evidence>
<keyword evidence="4" id="KW-0560">Oxidoreductase</keyword>
<gene>
    <name evidence="6" type="ORF">PHACADRAFT_256029</name>
</gene>
<evidence type="ECO:0000256" key="3">
    <source>
        <dbReference type="ARBA" id="ARBA00022827"/>
    </source>
</evidence>
<dbReference type="Gene3D" id="3.50.50.60">
    <property type="entry name" value="FAD/NAD(P)-binding domain"/>
    <property type="match status" value="1"/>
</dbReference>
<dbReference type="GO" id="GO:0071949">
    <property type="term" value="F:FAD binding"/>
    <property type="evidence" value="ECO:0007669"/>
    <property type="project" value="InterPro"/>
</dbReference>
<sequence>MTPQLPSRTDVLVVGAGPCGLAAALSLHKHGCTNLTVVDSQLASEHTSRAVAVHAATLDALDEVIAAQCIVDSGVKATGGKVWDGYRFQPWADFSVLEGHTKFPFLLFVPQHVVERVLGEGVHERGIAVYRSTKVVNLVPSELELGMIDVFFEDGQVVQTLYVVGADGTKSTVRTMTGISYTDPDGENTPDEAVELGVIADVTFNVHPTKRTEPLMVLPSGNFFVCIPLPSSSYEGQEVWRIACGVPTGVPPHAPPTEFLQGLVDAYGPGSIPPSARESPKRLEITKTIWSSRFITHSAVAATPFTRLRTPSGRPSGAVILIGDAAHKHPPTGGQGMNLGLRDAAFLGPVLAEHVRHSAQLTSPEECMELDAPLKAWAQQRHERALNVIRSTKASLSRMSCSDEVVWCWGVVPVNWMRVRDFIMWLMNVTGVARRIVPWELSGLMNR</sequence>
<feature type="domain" description="FAD-binding" evidence="5">
    <location>
        <begin position="8"/>
        <end position="231"/>
    </location>
</feature>
<dbReference type="SUPFAM" id="SSF51905">
    <property type="entry name" value="FAD/NAD(P)-binding domain"/>
    <property type="match status" value="1"/>
</dbReference>
<dbReference type="InterPro" id="IPR036188">
    <property type="entry name" value="FAD/NAD-bd_sf"/>
</dbReference>
<protein>
    <recommendedName>
        <fullName evidence="5">FAD-binding domain-containing protein</fullName>
    </recommendedName>
</protein>
<dbReference type="InterPro" id="IPR002938">
    <property type="entry name" value="FAD-bd"/>
</dbReference>
<keyword evidence="2" id="KW-0285">Flavoprotein</keyword>
<dbReference type="STRING" id="650164.K5W8X4"/>
<dbReference type="GeneID" id="18916462"/>
<organism evidence="6 7">
    <name type="scientific">Phanerochaete carnosa (strain HHB-10118-sp)</name>
    <name type="common">White-rot fungus</name>
    <name type="synonym">Peniophora carnosa</name>
    <dbReference type="NCBI Taxonomy" id="650164"/>
    <lineage>
        <taxon>Eukaryota</taxon>
        <taxon>Fungi</taxon>
        <taxon>Dikarya</taxon>
        <taxon>Basidiomycota</taxon>
        <taxon>Agaricomycotina</taxon>
        <taxon>Agaricomycetes</taxon>
        <taxon>Polyporales</taxon>
        <taxon>Phanerochaetaceae</taxon>
        <taxon>Phanerochaete</taxon>
    </lineage>
</organism>
<dbReference type="Pfam" id="PF01494">
    <property type="entry name" value="FAD_binding_3"/>
    <property type="match status" value="2"/>
</dbReference>
<evidence type="ECO:0000259" key="5">
    <source>
        <dbReference type="Pfam" id="PF01494"/>
    </source>
</evidence>
<dbReference type="EMBL" id="JH930472">
    <property type="protein sequence ID" value="EKM55414.1"/>
    <property type="molecule type" value="Genomic_DNA"/>
</dbReference>
<reference evidence="6 7" key="1">
    <citation type="journal article" date="2012" name="BMC Genomics">
        <title>Comparative genomics of the white-rot fungi, Phanerochaete carnosa and P. chrysosporium, to elucidate the genetic basis of the distinct wood types they colonize.</title>
        <authorList>
            <person name="Suzuki H."/>
            <person name="MacDonald J."/>
            <person name="Syed K."/>
            <person name="Salamov A."/>
            <person name="Hori C."/>
            <person name="Aerts A."/>
            <person name="Henrissat B."/>
            <person name="Wiebenga A."/>
            <person name="vanKuyk P.A."/>
            <person name="Barry K."/>
            <person name="Lindquist E."/>
            <person name="LaButti K."/>
            <person name="Lapidus A."/>
            <person name="Lucas S."/>
            <person name="Coutinho P."/>
            <person name="Gong Y."/>
            <person name="Samejima M."/>
            <person name="Mahadevan R."/>
            <person name="Abou-Zaid M."/>
            <person name="de Vries R.P."/>
            <person name="Igarashi K."/>
            <person name="Yadav J.S."/>
            <person name="Grigoriev I.V."/>
            <person name="Master E.R."/>
        </authorList>
    </citation>
    <scope>NUCLEOTIDE SEQUENCE [LARGE SCALE GENOMIC DNA]</scope>
    <source>
        <strain evidence="6 7">HHB-10118-sp</strain>
    </source>
</reference>